<dbReference type="SUPFAM" id="SSF81324">
    <property type="entry name" value="Voltage-gated potassium channels"/>
    <property type="match status" value="1"/>
</dbReference>
<dbReference type="PROSITE" id="PS50042">
    <property type="entry name" value="CNMP_BINDING_3"/>
    <property type="match status" value="1"/>
</dbReference>
<dbReference type="InterPro" id="IPR000595">
    <property type="entry name" value="cNMP-bd_dom"/>
</dbReference>
<dbReference type="AlphaFoldDB" id="A0ABD2QHA9"/>
<dbReference type="InterPro" id="IPR018490">
    <property type="entry name" value="cNMP-bd_dom_sf"/>
</dbReference>
<proteinExistence type="predicted"/>
<dbReference type="Gene3D" id="2.60.120.10">
    <property type="entry name" value="Jelly Rolls"/>
    <property type="match status" value="1"/>
</dbReference>
<dbReference type="CDD" id="cd00038">
    <property type="entry name" value="CAP_ED"/>
    <property type="match status" value="1"/>
</dbReference>
<keyword evidence="3" id="KW-0812">Transmembrane</keyword>
<name>A0ABD2QHA9_9PLAT</name>
<keyword evidence="2" id="KW-0813">Transport</keyword>
<reference evidence="9 10" key="1">
    <citation type="submission" date="2024-11" db="EMBL/GenBank/DDBJ databases">
        <title>Adaptive evolution of stress response genes in parasites aligns with host niche diversity.</title>
        <authorList>
            <person name="Hahn C."/>
            <person name="Resl P."/>
        </authorList>
    </citation>
    <scope>NUCLEOTIDE SEQUENCE [LARGE SCALE GENOMIC DNA]</scope>
    <source>
        <strain evidence="9">EGGRZ-B1_66</strain>
        <tissue evidence="9">Body</tissue>
    </source>
</reference>
<dbReference type="SUPFAM" id="SSF51206">
    <property type="entry name" value="cAMP-binding domain-like"/>
    <property type="match status" value="1"/>
</dbReference>
<dbReference type="PROSITE" id="PS00888">
    <property type="entry name" value="CNMP_BINDING_1"/>
    <property type="match status" value="1"/>
</dbReference>
<evidence type="ECO:0000259" key="8">
    <source>
        <dbReference type="PROSITE" id="PS50042"/>
    </source>
</evidence>
<keyword evidence="10" id="KW-1185">Reference proteome</keyword>
<dbReference type="Gene3D" id="1.10.287.630">
    <property type="entry name" value="Helix hairpin bin"/>
    <property type="match status" value="1"/>
</dbReference>
<feature type="region of interest" description="Disordered" evidence="7">
    <location>
        <begin position="366"/>
        <end position="397"/>
    </location>
</feature>
<dbReference type="Pfam" id="PF00027">
    <property type="entry name" value="cNMP_binding"/>
    <property type="match status" value="1"/>
</dbReference>
<dbReference type="InterPro" id="IPR051413">
    <property type="entry name" value="K/Na_HCN_channel"/>
</dbReference>
<evidence type="ECO:0000256" key="2">
    <source>
        <dbReference type="ARBA" id="ARBA00022448"/>
    </source>
</evidence>
<dbReference type="SMART" id="SM00100">
    <property type="entry name" value="cNMP"/>
    <property type="match status" value="1"/>
</dbReference>
<gene>
    <name evidence="9" type="primary">HCN1_1</name>
    <name evidence="9" type="ORF">Ciccas_003218</name>
</gene>
<dbReference type="InterPro" id="IPR018488">
    <property type="entry name" value="cNMP-bd_CS"/>
</dbReference>
<comment type="subcellular location">
    <subcellularLocation>
        <location evidence="1">Membrane</location>
        <topology evidence="1">Multi-pass membrane protein</topology>
    </subcellularLocation>
</comment>
<keyword evidence="6" id="KW-0472">Membrane</keyword>
<feature type="non-terminal residue" evidence="9">
    <location>
        <position position="1"/>
    </location>
</feature>
<dbReference type="InterPro" id="IPR005821">
    <property type="entry name" value="Ion_trans_dom"/>
</dbReference>
<dbReference type="Proteomes" id="UP001626550">
    <property type="component" value="Unassembled WGS sequence"/>
</dbReference>
<evidence type="ECO:0000313" key="10">
    <source>
        <dbReference type="Proteomes" id="UP001626550"/>
    </source>
</evidence>
<dbReference type="Pfam" id="PF00520">
    <property type="entry name" value="Ion_trans"/>
    <property type="match status" value="1"/>
</dbReference>
<dbReference type="InterPro" id="IPR014710">
    <property type="entry name" value="RmlC-like_jellyroll"/>
</dbReference>
<comment type="caution">
    <text evidence="9">The sequence shown here is derived from an EMBL/GenBank/DDBJ whole genome shotgun (WGS) entry which is preliminary data.</text>
</comment>
<accession>A0ABD2QHA9</accession>
<organism evidence="9 10">
    <name type="scientific">Cichlidogyrus casuarinus</name>
    <dbReference type="NCBI Taxonomy" id="1844966"/>
    <lineage>
        <taxon>Eukaryota</taxon>
        <taxon>Metazoa</taxon>
        <taxon>Spiralia</taxon>
        <taxon>Lophotrochozoa</taxon>
        <taxon>Platyhelminthes</taxon>
        <taxon>Monogenea</taxon>
        <taxon>Monopisthocotylea</taxon>
        <taxon>Dactylogyridea</taxon>
        <taxon>Ancyrocephalidae</taxon>
        <taxon>Cichlidogyrus</taxon>
    </lineage>
</organism>
<dbReference type="GO" id="GO:0016020">
    <property type="term" value="C:membrane"/>
    <property type="evidence" value="ECO:0007669"/>
    <property type="project" value="UniProtKB-SubCell"/>
</dbReference>
<keyword evidence="5" id="KW-0406">Ion transport</keyword>
<protein>
    <submittedName>
        <fullName evidence="9">Anaphase-promoting complex subunit Hcn1</fullName>
    </submittedName>
</protein>
<evidence type="ECO:0000256" key="6">
    <source>
        <dbReference type="ARBA" id="ARBA00023136"/>
    </source>
</evidence>
<evidence type="ECO:0000256" key="4">
    <source>
        <dbReference type="ARBA" id="ARBA00022989"/>
    </source>
</evidence>
<evidence type="ECO:0000256" key="5">
    <source>
        <dbReference type="ARBA" id="ARBA00023065"/>
    </source>
</evidence>
<evidence type="ECO:0000313" key="9">
    <source>
        <dbReference type="EMBL" id="KAL3318131.1"/>
    </source>
</evidence>
<evidence type="ECO:0000256" key="1">
    <source>
        <dbReference type="ARBA" id="ARBA00004141"/>
    </source>
</evidence>
<dbReference type="PANTHER" id="PTHR45689">
    <property type="entry name" value="I[[H]] CHANNEL, ISOFORM E"/>
    <property type="match status" value="1"/>
</dbReference>
<feature type="domain" description="Cyclic nucleotide-binding" evidence="8">
    <location>
        <begin position="217"/>
        <end position="333"/>
    </location>
</feature>
<dbReference type="EMBL" id="JBJKFK010000284">
    <property type="protein sequence ID" value="KAL3318131.1"/>
    <property type="molecule type" value="Genomic_DNA"/>
</dbReference>
<evidence type="ECO:0000256" key="3">
    <source>
        <dbReference type="ARBA" id="ARBA00022692"/>
    </source>
</evidence>
<keyword evidence="4" id="KW-1133">Transmembrane helix</keyword>
<feature type="region of interest" description="Disordered" evidence="7">
    <location>
        <begin position="524"/>
        <end position="545"/>
    </location>
</feature>
<evidence type="ECO:0000256" key="7">
    <source>
        <dbReference type="SAM" id="MobiDB-lite"/>
    </source>
</evidence>
<sequence length="545" mass="61743">QTGAIITHSSRALRIVRLVKLLSLLRLLRISRLVRYVSQWEEVSYVSGRDFLNIASKFLGILNLVCLMLLLGHWNACLQFLVPNIKGHQLDSWTKKCHIENSEWFTQYTWALFKAMSHMLSIGYGRFPPTQMEEAWVTIGSMMTGATCYALFFKQVEEYMAYRKLPRSLRQRIANYYEHRYQGKMFNENAILDELSECLREQIINYNCRALVAAVPFFTYADQEFVSEVVVKLRYEVFQPGDLVIKEGTLGSKMYFIQEGIVDIITKDGEVATSLSDGSYFGEICLLTNARRVASVRAETYCNVYSLDRSSFLEVLDNYPLMRRTMESVAAERLNKLGQDPLLVSNRKDLRDDLKLVKEIVNEATPITSDSGSDKSQDSTSNGSDHGGSRSSLSRKLKKKRWRRRWDEHITNSVIDTRPGHPTENRRRSVVQLVQKIGLRKLRNSTSALSDLPLKFPNLTSGPKVIVTPAGHEAVTAMPRSSTSEMYEIIEDEAAENYENGGSIQLAIGNKRKINFHAVESINEADTNSNGSSPGVITETSPSNV</sequence>
<dbReference type="PANTHER" id="PTHR45689:SF5">
    <property type="entry name" value="I[[H]] CHANNEL, ISOFORM E"/>
    <property type="match status" value="1"/>
</dbReference>